<evidence type="ECO:0000313" key="1">
    <source>
        <dbReference type="EMBL" id="JAH38466.1"/>
    </source>
</evidence>
<name>A0A0E9SB21_ANGAN</name>
<reference evidence="1" key="1">
    <citation type="submission" date="2014-11" db="EMBL/GenBank/DDBJ databases">
        <authorList>
            <person name="Amaro Gonzalez C."/>
        </authorList>
    </citation>
    <scope>NUCLEOTIDE SEQUENCE</scope>
</reference>
<protein>
    <submittedName>
        <fullName evidence="1">Uncharacterized protein</fullName>
    </submittedName>
</protein>
<sequence length="29" mass="3102">MPLDLATCGGACTSYSLRATVMTHPMIME</sequence>
<dbReference type="AlphaFoldDB" id="A0A0E9SB21"/>
<proteinExistence type="predicted"/>
<organism evidence="1">
    <name type="scientific">Anguilla anguilla</name>
    <name type="common">European freshwater eel</name>
    <name type="synonym">Muraena anguilla</name>
    <dbReference type="NCBI Taxonomy" id="7936"/>
    <lineage>
        <taxon>Eukaryota</taxon>
        <taxon>Metazoa</taxon>
        <taxon>Chordata</taxon>
        <taxon>Craniata</taxon>
        <taxon>Vertebrata</taxon>
        <taxon>Euteleostomi</taxon>
        <taxon>Actinopterygii</taxon>
        <taxon>Neopterygii</taxon>
        <taxon>Teleostei</taxon>
        <taxon>Anguilliformes</taxon>
        <taxon>Anguillidae</taxon>
        <taxon>Anguilla</taxon>
    </lineage>
</organism>
<accession>A0A0E9SB21</accession>
<reference evidence="1" key="2">
    <citation type="journal article" date="2015" name="Fish Shellfish Immunol.">
        <title>Early steps in the European eel (Anguilla anguilla)-Vibrio vulnificus interaction in the gills: Role of the RtxA13 toxin.</title>
        <authorList>
            <person name="Callol A."/>
            <person name="Pajuelo D."/>
            <person name="Ebbesson L."/>
            <person name="Teles M."/>
            <person name="MacKenzie S."/>
            <person name="Amaro C."/>
        </authorList>
    </citation>
    <scope>NUCLEOTIDE SEQUENCE</scope>
</reference>
<dbReference type="EMBL" id="GBXM01070111">
    <property type="protein sequence ID" value="JAH38466.1"/>
    <property type="molecule type" value="Transcribed_RNA"/>
</dbReference>